<dbReference type="KEGG" id="kge:TQ33_2225"/>
<gene>
    <name evidence="1" type="ORF">TQ33_2225</name>
</gene>
<dbReference type="STRING" id="914150.TQ33_2225"/>
<evidence type="ECO:0008006" key="3">
    <source>
        <dbReference type="Google" id="ProtNLM"/>
    </source>
</evidence>
<dbReference type="AlphaFoldDB" id="A0A0F6TSE6"/>
<dbReference type="Pfam" id="PF11659">
    <property type="entry name" value="DUF3261"/>
    <property type="match status" value="1"/>
</dbReference>
<protein>
    <recommendedName>
        <fullName evidence="3">Lipoprotein</fullName>
    </recommendedName>
</protein>
<organism evidence="1 2">
    <name type="scientific">Kangiella geojedonensis</name>
    <dbReference type="NCBI Taxonomy" id="914150"/>
    <lineage>
        <taxon>Bacteria</taxon>
        <taxon>Pseudomonadati</taxon>
        <taxon>Pseudomonadota</taxon>
        <taxon>Gammaproteobacteria</taxon>
        <taxon>Kangiellales</taxon>
        <taxon>Kangiellaceae</taxon>
        <taxon>Kangiella</taxon>
    </lineage>
</organism>
<dbReference type="HOGENOM" id="CLU_1309414_0_0_6"/>
<dbReference type="OrthoDB" id="6228084at2"/>
<dbReference type="RefSeq" id="WP_046562127.1">
    <property type="nucleotide sequence ID" value="NZ_CP010975.1"/>
</dbReference>
<sequence>MRLLNLILILLLLSGCLSKYQNSIEHVSIADNVNYTLLPTIPFSNGLTMTQSATVTYQDESHDLIFHTEITNRQLTMVGLSPTGTRLFTIVMQEGSVNAEGFSSLIDAIKPEYLLADLQLSLWPQSQLNQNLSGAVVKEPRPLTRNVVQANNTIITVHYSEAEYYKGDIQFTHHQRGYNLSLTPLAIEFSNDE</sequence>
<dbReference type="EMBL" id="CP010975">
    <property type="protein sequence ID" value="AKE53149.1"/>
    <property type="molecule type" value="Genomic_DNA"/>
</dbReference>
<dbReference type="PROSITE" id="PS51257">
    <property type="entry name" value="PROKAR_LIPOPROTEIN"/>
    <property type="match status" value="1"/>
</dbReference>
<name>A0A0F6TSE6_9GAMM</name>
<evidence type="ECO:0000313" key="2">
    <source>
        <dbReference type="Proteomes" id="UP000034071"/>
    </source>
</evidence>
<accession>A0A0F6TSE6</accession>
<proteinExistence type="predicted"/>
<evidence type="ECO:0000313" key="1">
    <source>
        <dbReference type="EMBL" id="AKE53149.1"/>
    </source>
</evidence>
<reference evidence="1 2" key="1">
    <citation type="submission" date="2015-02" db="EMBL/GenBank/DDBJ databases">
        <title>Complete genome sequence of Kangiella geojedonensis strain YCS-5T.</title>
        <authorList>
            <person name="Kim K.M."/>
        </authorList>
    </citation>
    <scope>NUCLEOTIDE SEQUENCE [LARGE SCALE GENOMIC DNA]</scope>
    <source>
        <strain evidence="1 2">YCS-5</strain>
    </source>
</reference>
<dbReference type="Proteomes" id="UP000034071">
    <property type="component" value="Chromosome"/>
</dbReference>
<dbReference type="InterPro" id="IPR021675">
    <property type="entry name" value="DUF3261"/>
</dbReference>
<keyword evidence="2" id="KW-1185">Reference proteome</keyword>